<keyword evidence="3" id="KW-0285">Flavoprotein</keyword>
<evidence type="ECO:0000313" key="8">
    <source>
        <dbReference type="EMBL" id="EKG16839.1"/>
    </source>
</evidence>
<evidence type="ECO:0000256" key="4">
    <source>
        <dbReference type="ARBA" id="ARBA00022827"/>
    </source>
</evidence>
<dbReference type="GO" id="GO:0004497">
    <property type="term" value="F:monooxygenase activity"/>
    <property type="evidence" value="ECO:0007669"/>
    <property type="project" value="UniProtKB-KW"/>
</dbReference>
<keyword evidence="7" id="KW-0503">Monooxygenase</keyword>
<comment type="cofactor">
    <cofactor evidence="1">
        <name>FAD</name>
        <dbReference type="ChEBI" id="CHEBI:57692"/>
    </cofactor>
</comment>
<dbReference type="InterPro" id="IPR036188">
    <property type="entry name" value="FAD/NAD-bd_sf"/>
</dbReference>
<dbReference type="Gene3D" id="3.50.50.60">
    <property type="entry name" value="FAD/NAD(P)-binding domain"/>
    <property type="match status" value="1"/>
</dbReference>
<dbReference type="Proteomes" id="UP000007129">
    <property type="component" value="Unassembled WGS sequence"/>
</dbReference>
<evidence type="ECO:0000256" key="1">
    <source>
        <dbReference type="ARBA" id="ARBA00001974"/>
    </source>
</evidence>
<dbReference type="SUPFAM" id="SSF51905">
    <property type="entry name" value="FAD/NAD(P)-binding domain"/>
    <property type="match status" value="1"/>
</dbReference>
<evidence type="ECO:0000313" key="9">
    <source>
        <dbReference type="Proteomes" id="UP000007129"/>
    </source>
</evidence>
<gene>
    <name evidence="8" type="ORF">MPH_05942</name>
</gene>
<dbReference type="InParanoid" id="K2S2U4"/>
<sequence>MILAAGYDAIIGGLIQIDIRGASGVSVKEKWEKDGASTYLGMSSAGFPNMFFTYGPQAPTALCNGPICAEMQGNWIVELIGYMQEKDLEQIDAETECENEYVQLVHDIARTSLLSGMKSVSGTLLTSCWLVTDFTAVVHGR</sequence>
<evidence type="ECO:0000256" key="5">
    <source>
        <dbReference type="ARBA" id="ARBA00022857"/>
    </source>
</evidence>
<dbReference type="VEuPathDB" id="FungiDB:MPH_05942"/>
<comment type="caution">
    <text evidence="8">The sequence shown here is derived from an EMBL/GenBank/DDBJ whole genome shotgun (WGS) entry which is preliminary data.</text>
</comment>
<keyword evidence="4" id="KW-0274">FAD</keyword>
<organism evidence="8 9">
    <name type="scientific">Macrophomina phaseolina (strain MS6)</name>
    <name type="common">Charcoal rot fungus</name>
    <dbReference type="NCBI Taxonomy" id="1126212"/>
    <lineage>
        <taxon>Eukaryota</taxon>
        <taxon>Fungi</taxon>
        <taxon>Dikarya</taxon>
        <taxon>Ascomycota</taxon>
        <taxon>Pezizomycotina</taxon>
        <taxon>Dothideomycetes</taxon>
        <taxon>Dothideomycetes incertae sedis</taxon>
        <taxon>Botryosphaeriales</taxon>
        <taxon>Botryosphaeriaceae</taxon>
        <taxon>Macrophomina</taxon>
    </lineage>
</organism>
<reference evidence="8 9" key="1">
    <citation type="journal article" date="2012" name="BMC Genomics">
        <title>Tools to kill: Genome of one of the most destructive plant pathogenic fungi Macrophomina phaseolina.</title>
        <authorList>
            <person name="Islam M.S."/>
            <person name="Haque M.S."/>
            <person name="Islam M.M."/>
            <person name="Emdad E.M."/>
            <person name="Halim A."/>
            <person name="Hossen Q.M.M."/>
            <person name="Hossain M.Z."/>
            <person name="Ahmed B."/>
            <person name="Rahim S."/>
            <person name="Rahman M.S."/>
            <person name="Alam M.M."/>
            <person name="Hou S."/>
            <person name="Wan X."/>
            <person name="Saito J.A."/>
            <person name="Alam M."/>
        </authorList>
    </citation>
    <scope>NUCLEOTIDE SEQUENCE [LARGE SCALE GENOMIC DNA]</scope>
    <source>
        <strain evidence="8 9">MS6</strain>
    </source>
</reference>
<evidence type="ECO:0000256" key="3">
    <source>
        <dbReference type="ARBA" id="ARBA00022630"/>
    </source>
</evidence>
<dbReference type="PANTHER" id="PTHR43098:SF3">
    <property type="entry name" value="L-ORNITHINE N(5)-MONOOXYGENASE-RELATED"/>
    <property type="match status" value="1"/>
</dbReference>
<dbReference type="eggNOG" id="KOG1399">
    <property type="taxonomic scope" value="Eukaryota"/>
</dbReference>
<dbReference type="HOGENOM" id="CLU_1825649_0_0_1"/>
<evidence type="ECO:0000256" key="6">
    <source>
        <dbReference type="ARBA" id="ARBA00023002"/>
    </source>
</evidence>
<keyword evidence="5" id="KW-0521">NADP</keyword>
<accession>K2S2U4</accession>
<dbReference type="EMBL" id="AHHD01000260">
    <property type="protein sequence ID" value="EKG16839.1"/>
    <property type="molecule type" value="Genomic_DNA"/>
</dbReference>
<name>K2S2U4_MACPH</name>
<evidence type="ECO:0000256" key="7">
    <source>
        <dbReference type="ARBA" id="ARBA00023033"/>
    </source>
</evidence>
<comment type="similarity">
    <text evidence="2">Belongs to the FAD-binding monooxygenase family.</text>
</comment>
<proteinExistence type="inferred from homology"/>
<dbReference type="OrthoDB" id="66881at2759"/>
<dbReference type="AlphaFoldDB" id="K2S2U4"/>
<protein>
    <submittedName>
        <fullName evidence="8">Uncharacterized protein</fullName>
    </submittedName>
</protein>
<keyword evidence="6" id="KW-0560">Oxidoreductase</keyword>
<evidence type="ECO:0000256" key="2">
    <source>
        <dbReference type="ARBA" id="ARBA00010139"/>
    </source>
</evidence>
<dbReference type="PANTHER" id="PTHR43098">
    <property type="entry name" value="L-ORNITHINE N(5)-MONOOXYGENASE-RELATED"/>
    <property type="match status" value="1"/>
</dbReference>
<dbReference type="InterPro" id="IPR050775">
    <property type="entry name" value="FAD-binding_Monooxygenases"/>
</dbReference>